<dbReference type="InterPro" id="IPR038765">
    <property type="entry name" value="Papain-like_cys_pep_sf"/>
</dbReference>
<gene>
    <name evidence="6" type="ORF">AK812_SmicGene36418</name>
</gene>
<evidence type="ECO:0000313" key="7">
    <source>
        <dbReference type="Proteomes" id="UP000186817"/>
    </source>
</evidence>
<sequence length="980" mass="107551">MGRFGCACLLLAASAVCAEVPWKAWLQSFGHDSFRYPAWIKEQMEACHCRIHDRLHVQCWGEEGNAVMWQTARELDWCVARQFLLSHMPEFDLHFLPGSVSVDGESMLDDNIAFALMAWNASNLSPRPPMAVVLPYLLPYASYHEARSNWRPLFFAKYFSAAAEFQSSQAVVDALIGDGVRLMNWTSFKWADFPGKSESNIYELGPFASGSTPPVVAPADFLLYGYGSCTAWAKFLSSALRAVGVPAREVGSPCWNTGIFTGLAESNANVSLCWQGGVSGGPVGGTYLNNHNWVEYWDNTAHTWRFLDVATSSSSETTWFCGKFQDGCSCTSNAGLAMQIILCKLYMALASRPFQPYSGRPLAFGQSLARRDKREPISSQLGCRCRGQAALHLCLAGVGWQRAGGKAVLRARASRPHGPRPRKATATELDGHIVSPVTGSPHRYTLIYLHGLGGAGGSYVSADSELELPWRLGDSYAPGLRAVLPSAPSMAQPWGEELASWYVYRALTSNEVADAESLASVRRALDEVIRNEVRHLAGDGRRVFLGGISQGCNMALASTLNLGGFVGSVGFLPSDRQGFPGSDRALRTLLEDSRQVLQPVWLQSAPGDADEVPYDLVQSSLLRARSGWAGLQLQKIEGVGHDIGQFEASILNEFLRQHASDAYFEDHEILAPTWSAVGDDPEVHGGPILDVAKDLVLSSGEAVSPLVWSPRLTSPLGIPLKNVGLRFQRRCLCFAMVTTQQNAQQEVLRFSEFYKLRDADFRPNPVTHLRYDSLNINFTNAGSLTRAIRRGKHVEPLCKILPSCRMVPVKAGLPDAMMRPRYPSEPSLGLDVGKARVQDSLKRRTSDSELSQISLASSRAQEATVPLHWPCAAPLDRPSRSRRSKGARRHRRLAKAMEAATFKLPASQEVGCHEPRAPIRNGNELGPYLNPFLTRFHDRRPGGGFFAGSGLAAGKVTAMPPAVVNRTSFYRCRKLPNWTV</sequence>
<evidence type="ECO:0000256" key="3">
    <source>
        <dbReference type="SAM" id="SignalP"/>
    </source>
</evidence>
<organism evidence="6 7">
    <name type="scientific">Symbiodinium microadriaticum</name>
    <name type="common">Dinoflagellate</name>
    <name type="synonym">Zooxanthella microadriatica</name>
    <dbReference type="NCBI Taxonomy" id="2951"/>
    <lineage>
        <taxon>Eukaryota</taxon>
        <taxon>Sar</taxon>
        <taxon>Alveolata</taxon>
        <taxon>Dinophyceae</taxon>
        <taxon>Suessiales</taxon>
        <taxon>Symbiodiniaceae</taxon>
        <taxon>Symbiodinium</taxon>
    </lineage>
</organism>
<feature type="chain" id="PRO_5013090622" evidence="3">
    <location>
        <begin position="19"/>
        <end position="980"/>
    </location>
</feature>
<comment type="similarity">
    <text evidence="1">Belongs to the AB hydrolase superfamily. AB hydrolase 2 family.</text>
</comment>
<reference evidence="6 7" key="1">
    <citation type="submission" date="2016-02" db="EMBL/GenBank/DDBJ databases">
        <title>Genome analysis of coral dinoflagellate symbionts highlights evolutionary adaptations to a symbiotic lifestyle.</title>
        <authorList>
            <person name="Aranda M."/>
            <person name="Li Y."/>
            <person name="Liew Y.J."/>
            <person name="Baumgarten S."/>
            <person name="Simakov O."/>
            <person name="Wilson M."/>
            <person name="Piel J."/>
            <person name="Ashoor H."/>
            <person name="Bougouffa S."/>
            <person name="Bajic V.B."/>
            <person name="Ryu T."/>
            <person name="Ravasi T."/>
            <person name="Bayer T."/>
            <person name="Micklem G."/>
            <person name="Kim H."/>
            <person name="Bhak J."/>
            <person name="Lajeunesse T.C."/>
            <person name="Voolstra C.R."/>
        </authorList>
    </citation>
    <scope>NUCLEOTIDE SEQUENCE [LARGE SCALE GENOMIC DNA]</scope>
    <source>
        <strain evidence="6 7">CCMP2467</strain>
    </source>
</reference>
<feature type="domain" description="Transglutaminase-like" evidence="4">
    <location>
        <begin position="209"/>
        <end position="308"/>
    </location>
</feature>
<feature type="signal peptide" evidence="3">
    <location>
        <begin position="1"/>
        <end position="18"/>
    </location>
</feature>
<dbReference type="OrthoDB" id="412696at2759"/>
<comment type="caution">
    <text evidence="6">The sequence shown here is derived from an EMBL/GenBank/DDBJ whole genome shotgun (WGS) entry which is preliminary data.</text>
</comment>
<dbReference type="EMBL" id="LSRX01001158">
    <property type="protein sequence ID" value="OLP82888.1"/>
    <property type="molecule type" value="Genomic_DNA"/>
</dbReference>
<dbReference type="Pfam" id="PF01841">
    <property type="entry name" value="Transglut_core"/>
    <property type="match status" value="1"/>
</dbReference>
<evidence type="ECO:0000313" key="6">
    <source>
        <dbReference type="EMBL" id="OLP82888.1"/>
    </source>
</evidence>
<evidence type="ECO:0000256" key="2">
    <source>
        <dbReference type="ARBA" id="ARBA00022801"/>
    </source>
</evidence>
<dbReference type="InterPro" id="IPR029058">
    <property type="entry name" value="AB_hydrolase_fold"/>
</dbReference>
<feature type="domain" description="Phospholipase/carboxylesterase/thioesterase" evidence="5">
    <location>
        <begin position="439"/>
        <end position="575"/>
    </location>
</feature>
<keyword evidence="7" id="KW-1185">Reference proteome</keyword>
<dbReference type="InterPro" id="IPR002931">
    <property type="entry name" value="Transglutaminase-like"/>
</dbReference>
<dbReference type="InterPro" id="IPR050565">
    <property type="entry name" value="LYPA1-2/EST-like"/>
</dbReference>
<accession>A0A1Q9CIW9</accession>
<protein>
    <submittedName>
        <fullName evidence="6">Acyl-protein thioesterase 1</fullName>
    </submittedName>
</protein>
<dbReference type="InterPro" id="IPR003140">
    <property type="entry name" value="PLipase/COase/thioEstase"/>
</dbReference>
<dbReference type="GO" id="GO:0052689">
    <property type="term" value="F:carboxylic ester hydrolase activity"/>
    <property type="evidence" value="ECO:0007669"/>
    <property type="project" value="TreeGrafter"/>
</dbReference>
<dbReference type="SUPFAM" id="SSF54001">
    <property type="entry name" value="Cysteine proteinases"/>
    <property type="match status" value="1"/>
</dbReference>
<evidence type="ECO:0000259" key="4">
    <source>
        <dbReference type="Pfam" id="PF01841"/>
    </source>
</evidence>
<dbReference type="Gene3D" id="3.10.620.30">
    <property type="match status" value="1"/>
</dbReference>
<dbReference type="Proteomes" id="UP000186817">
    <property type="component" value="Unassembled WGS sequence"/>
</dbReference>
<dbReference type="AlphaFoldDB" id="A0A1Q9CIW9"/>
<keyword evidence="2" id="KW-0378">Hydrolase</keyword>
<name>A0A1Q9CIW9_SYMMI</name>
<dbReference type="GO" id="GO:0005737">
    <property type="term" value="C:cytoplasm"/>
    <property type="evidence" value="ECO:0007669"/>
    <property type="project" value="TreeGrafter"/>
</dbReference>
<keyword evidence="3" id="KW-0732">Signal</keyword>
<evidence type="ECO:0000259" key="5">
    <source>
        <dbReference type="Pfam" id="PF02230"/>
    </source>
</evidence>
<dbReference type="GO" id="GO:0008474">
    <property type="term" value="F:palmitoyl-(protein) hydrolase activity"/>
    <property type="evidence" value="ECO:0007669"/>
    <property type="project" value="TreeGrafter"/>
</dbReference>
<proteinExistence type="inferred from homology"/>
<dbReference type="Gene3D" id="3.40.50.1820">
    <property type="entry name" value="alpha/beta hydrolase"/>
    <property type="match status" value="1"/>
</dbReference>
<dbReference type="Pfam" id="PF02230">
    <property type="entry name" value="Abhydrolase_2"/>
    <property type="match status" value="1"/>
</dbReference>
<dbReference type="SUPFAM" id="SSF53474">
    <property type="entry name" value="alpha/beta-Hydrolases"/>
    <property type="match status" value="1"/>
</dbReference>
<dbReference type="PANTHER" id="PTHR10655:SF17">
    <property type="entry name" value="LYSOPHOSPHOLIPASE-LIKE PROTEIN 1"/>
    <property type="match status" value="1"/>
</dbReference>
<evidence type="ECO:0000256" key="1">
    <source>
        <dbReference type="ARBA" id="ARBA00006499"/>
    </source>
</evidence>
<dbReference type="PANTHER" id="PTHR10655">
    <property type="entry name" value="LYSOPHOSPHOLIPASE-RELATED"/>
    <property type="match status" value="1"/>
</dbReference>